<dbReference type="Gene3D" id="2.40.30.90">
    <property type="entry name" value="Bacterial fluorinating enzyme like"/>
    <property type="match status" value="1"/>
</dbReference>
<dbReference type="InterPro" id="IPR023227">
    <property type="entry name" value="SAM_OH_AdoTrfase_C_sf"/>
</dbReference>
<dbReference type="PANTHER" id="PTHR35092">
    <property type="entry name" value="CHLORINASE MJ1651"/>
    <property type="match status" value="1"/>
</dbReference>
<dbReference type="Pfam" id="PF01887">
    <property type="entry name" value="SAM_HAT_N"/>
    <property type="match status" value="1"/>
</dbReference>
<organism evidence="5 6">
    <name type="scientific">Phototrophicus methaneseepsis</name>
    <dbReference type="NCBI Taxonomy" id="2710758"/>
    <lineage>
        <taxon>Bacteria</taxon>
        <taxon>Bacillati</taxon>
        <taxon>Chloroflexota</taxon>
        <taxon>Candidatus Thermofontia</taxon>
        <taxon>Phototrophicales</taxon>
        <taxon>Phototrophicaceae</taxon>
        <taxon>Phototrophicus</taxon>
    </lineage>
</organism>
<dbReference type="EMBL" id="CP062983">
    <property type="protein sequence ID" value="QPC80958.1"/>
    <property type="molecule type" value="Genomic_DNA"/>
</dbReference>
<protein>
    <submittedName>
        <fullName evidence="5">SAM-dependent chlorinase/fluorinase</fullName>
    </submittedName>
</protein>
<name>A0A7S8E5V6_9CHLR</name>
<reference evidence="5 6" key="1">
    <citation type="submission" date="2020-02" db="EMBL/GenBank/DDBJ databases">
        <authorList>
            <person name="Zheng R.K."/>
            <person name="Sun C.M."/>
        </authorList>
    </citation>
    <scope>NUCLEOTIDE SEQUENCE [LARGE SCALE GENOMIC DNA]</scope>
    <source>
        <strain evidence="6">rifampicinis</strain>
    </source>
</reference>
<keyword evidence="1" id="KW-0949">S-adenosyl-L-methionine</keyword>
<dbReference type="SUPFAM" id="SSF102522">
    <property type="entry name" value="Bacterial fluorinating enzyme, N-terminal domain"/>
    <property type="match status" value="1"/>
</dbReference>
<proteinExistence type="inferred from homology"/>
<feature type="domain" description="S-adenosyl-l-methionine hydroxide adenosyltransferase C-terminal" evidence="4">
    <location>
        <begin position="173"/>
        <end position="273"/>
    </location>
</feature>
<comment type="similarity">
    <text evidence="2">Belongs to the SAM hydrolase / SAM-dependent halogenase family.</text>
</comment>
<dbReference type="Pfam" id="PF20257">
    <property type="entry name" value="SAM_HAT_C"/>
    <property type="match status" value="1"/>
</dbReference>
<evidence type="ECO:0000256" key="2">
    <source>
        <dbReference type="ARBA" id="ARBA00024035"/>
    </source>
</evidence>
<dbReference type="InterPro" id="IPR002747">
    <property type="entry name" value="SAM_OH_AdoTrfase"/>
</dbReference>
<dbReference type="KEGG" id="pmet:G4Y79_14720"/>
<dbReference type="InterPro" id="IPR046470">
    <property type="entry name" value="SAM_HAT_C"/>
</dbReference>
<evidence type="ECO:0000313" key="6">
    <source>
        <dbReference type="Proteomes" id="UP000594468"/>
    </source>
</evidence>
<feature type="domain" description="S-adenosyl-l-methionine hydroxide adenosyltransferase N-terminal" evidence="3">
    <location>
        <begin position="5"/>
        <end position="150"/>
    </location>
</feature>
<evidence type="ECO:0000256" key="1">
    <source>
        <dbReference type="ARBA" id="ARBA00022691"/>
    </source>
</evidence>
<keyword evidence="6" id="KW-1185">Reference proteome</keyword>
<evidence type="ECO:0000259" key="3">
    <source>
        <dbReference type="Pfam" id="PF01887"/>
    </source>
</evidence>
<evidence type="ECO:0000313" key="5">
    <source>
        <dbReference type="EMBL" id="QPC80958.1"/>
    </source>
</evidence>
<gene>
    <name evidence="5" type="ORF">G4Y79_14720</name>
</gene>
<dbReference type="SUPFAM" id="SSF101852">
    <property type="entry name" value="Bacterial fluorinating enzyme, C-terminal domain"/>
    <property type="match status" value="1"/>
</dbReference>
<dbReference type="PIRSF" id="PIRSF006779">
    <property type="entry name" value="UCP006779"/>
    <property type="match status" value="1"/>
</dbReference>
<dbReference type="Gene3D" id="3.40.50.10790">
    <property type="entry name" value="S-adenosyl-l-methionine hydroxide adenosyltransferase, N-terminal"/>
    <property type="match status" value="1"/>
</dbReference>
<dbReference type="Proteomes" id="UP000594468">
    <property type="component" value="Chromosome"/>
</dbReference>
<dbReference type="InterPro" id="IPR023228">
    <property type="entry name" value="SAM_OH_AdoTrfase_N_sf"/>
</dbReference>
<accession>A0A7S8E5V6</accession>
<dbReference type="InterPro" id="IPR046469">
    <property type="entry name" value="SAM_HAT_N"/>
</dbReference>
<dbReference type="AlphaFoldDB" id="A0A7S8E5V6"/>
<sequence length="278" mass="29770">MAKTIALLTDFGVEDVYVGVMKGVMQKICPDAAFIDITHAIPAQDVQGGAFALRDSYHYFPEGTVFLVVVDPGVGSTRRPVVVKAGDYGFIAPDNGVLSYVLADFEAYHAAELAHHAYQLPAMSSTFHGRDVFAPGAAHLANGVALADFGPLIEDLLTLPLPLLMLQPGQVVGEVIRIDHFGNIITSIGRLLWQDEQNLLLSPMSSEMEAITIVAMSAVVEVGELRLKGIQHAYHEVPVGDLLVQVDSVGQLEIAVNQGNAAKRLNVKVGDHISVKLG</sequence>
<dbReference type="PANTHER" id="PTHR35092:SF1">
    <property type="entry name" value="CHLORINASE MJ1651"/>
    <property type="match status" value="1"/>
</dbReference>
<dbReference type="RefSeq" id="WP_195169033.1">
    <property type="nucleotide sequence ID" value="NZ_CP062983.1"/>
</dbReference>
<evidence type="ECO:0000259" key="4">
    <source>
        <dbReference type="Pfam" id="PF20257"/>
    </source>
</evidence>